<gene>
    <name evidence="3" type="ORF">OIDMADRAFT_59203</name>
</gene>
<dbReference type="PANTHER" id="PTHR21366">
    <property type="entry name" value="GLYOXALASE FAMILY PROTEIN"/>
    <property type="match status" value="1"/>
</dbReference>
<sequence length="199" mass="21929">MSPSATEVSIASKGQDKVLSPSSLAHVVLRTARYQELVDFWTMFLGATITHKDDTLAFLRYDEEHHRIAIIAVPGTLPRAGTTAGLHHIAFSYSTLADLLQAYRQRKALGVMPKWSVNHGPTTSIYYEDPDGNLVETQVDNFETSEEANDFMSGPLFAENPVGTDFNPEELYQTMQSGVADGELKKRVEIGPRSMPAGL</sequence>
<feature type="domain" description="VOC" evidence="2">
    <location>
        <begin position="23"/>
        <end position="140"/>
    </location>
</feature>
<accession>A0A0C3GY91</accession>
<evidence type="ECO:0000259" key="2">
    <source>
        <dbReference type="PROSITE" id="PS51819"/>
    </source>
</evidence>
<dbReference type="Gene3D" id="3.10.180.10">
    <property type="entry name" value="2,3-Dihydroxybiphenyl 1,2-Dioxygenase, domain 1"/>
    <property type="match status" value="1"/>
</dbReference>
<proteinExistence type="inferred from homology"/>
<evidence type="ECO:0000313" key="4">
    <source>
        <dbReference type="Proteomes" id="UP000054321"/>
    </source>
</evidence>
<evidence type="ECO:0000256" key="1">
    <source>
        <dbReference type="ARBA" id="ARBA00010363"/>
    </source>
</evidence>
<dbReference type="OrthoDB" id="5371818at2759"/>
<organism evidence="3 4">
    <name type="scientific">Oidiodendron maius (strain Zn)</name>
    <dbReference type="NCBI Taxonomy" id="913774"/>
    <lineage>
        <taxon>Eukaryota</taxon>
        <taxon>Fungi</taxon>
        <taxon>Dikarya</taxon>
        <taxon>Ascomycota</taxon>
        <taxon>Pezizomycotina</taxon>
        <taxon>Leotiomycetes</taxon>
        <taxon>Leotiomycetes incertae sedis</taxon>
        <taxon>Myxotrichaceae</taxon>
        <taxon>Oidiodendron</taxon>
    </lineage>
</organism>
<dbReference type="InterPro" id="IPR004360">
    <property type="entry name" value="Glyas_Fos-R_dOase_dom"/>
</dbReference>
<reference evidence="3 4" key="1">
    <citation type="submission" date="2014-04" db="EMBL/GenBank/DDBJ databases">
        <authorList>
            <consortium name="DOE Joint Genome Institute"/>
            <person name="Kuo A."/>
            <person name="Martino E."/>
            <person name="Perotto S."/>
            <person name="Kohler A."/>
            <person name="Nagy L.G."/>
            <person name="Floudas D."/>
            <person name="Copeland A."/>
            <person name="Barry K.W."/>
            <person name="Cichocki N."/>
            <person name="Veneault-Fourrey C."/>
            <person name="LaButti K."/>
            <person name="Lindquist E.A."/>
            <person name="Lipzen A."/>
            <person name="Lundell T."/>
            <person name="Morin E."/>
            <person name="Murat C."/>
            <person name="Sun H."/>
            <person name="Tunlid A."/>
            <person name="Henrissat B."/>
            <person name="Grigoriev I.V."/>
            <person name="Hibbett D.S."/>
            <person name="Martin F."/>
            <person name="Nordberg H.P."/>
            <person name="Cantor M.N."/>
            <person name="Hua S.X."/>
        </authorList>
    </citation>
    <scope>NUCLEOTIDE SEQUENCE [LARGE SCALE GENOMIC DNA]</scope>
    <source>
        <strain evidence="3 4">Zn</strain>
    </source>
</reference>
<dbReference type="InterPro" id="IPR037523">
    <property type="entry name" value="VOC_core"/>
</dbReference>
<dbReference type="AlphaFoldDB" id="A0A0C3GY91"/>
<dbReference type="PANTHER" id="PTHR21366:SF14">
    <property type="entry name" value="GLYOXALASE DOMAIN-CONTAINING PROTEIN 5"/>
    <property type="match status" value="1"/>
</dbReference>
<dbReference type="EMBL" id="KN832885">
    <property type="protein sequence ID" value="KIM96129.1"/>
    <property type="molecule type" value="Genomic_DNA"/>
</dbReference>
<dbReference type="Pfam" id="PF00903">
    <property type="entry name" value="Glyoxalase"/>
    <property type="match status" value="1"/>
</dbReference>
<dbReference type="Proteomes" id="UP000054321">
    <property type="component" value="Unassembled WGS sequence"/>
</dbReference>
<keyword evidence="4" id="KW-1185">Reference proteome</keyword>
<dbReference type="InterPro" id="IPR029068">
    <property type="entry name" value="Glyas_Bleomycin-R_OHBP_Dase"/>
</dbReference>
<protein>
    <recommendedName>
        <fullName evidence="2">VOC domain-containing protein</fullName>
    </recommendedName>
</protein>
<name>A0A0C3GY91_OIDMZ</name>
<dbReference type="InParanoid" id="A0A0C3GY91"/>
<dbReference type="HOGENOM" id="CLU_098384_0_0_1"/>
<dbReference type="PROSITE" id="PS51819">
    <property type="entry name" value="VOC"/>
    <property type="match status" value="1"/>
</dbReference>
<dbReference type="InterPro" id="IPR050383">
    <property type="entry name" value="GlyoxalaseI/FosfomycinResist"/>
</dbReference>
<evidence type="ECO:0000313" key="3">
    <source>
        <dbReference type="EMBL" id="KIM96129.1"/>
    </source>
</evidence>
<reference evidence="4" key="2">
    <citation type="submission" date="2015-01" db="EMBL/GenBank/DDBJ databases">
        <title>Evolutionary Origins and Diversification of the Mycorrhizal Mutualists.</title>
        <authorList>
            <consortium name="DOE Joint Genome Institute"/>
            <consortium name="Mycorrhizal Genomics Consortium"/>
            <person name="Kohler A."/>
            <person name="Kuo A."/>
            <person name="Nagy L.G."/>
            <person name="Floudas D."/>
            <person name="Copeland A."/>
            <person name="Barry K.W."/>
            <person name="Cichocki N."/>
            <person name="Veneault-Fourrey C."/>
            <person name="LaButti K."/>
            <person name="Lindquist E.A."/>
            <person name="Lipzen A."/>
            <person name="Lundell T."/>
            <person name="Morin E."/>
            <person name="Murat C."/>
            <person name="Riley R."/>
            <person name="Ohm R."/>
            <person name="Sun H."/>
            <person name="Tunlid A."/>
            <person name="Henrissat B."/>
            <person name="Grigoriev I.V."/>
            <person name="Hibbett D.S."/>
            <person name="Martin F."/>
        </authorList>
    </citation>
    <scope>NUCLEOTIDE SEQUENCE [LARGE SCALE GENOMIC DNA]</scope>
    <source>
        <strain evidence="4">Zn</strain>
    </source>
</reference>
<dbReference type="SUPFAM" id="SSF54593">
    <property type="entry name" value="Glyoxalase/Bleomycin resistance protein/Dihydroxybiphenyl dioxygenase"/>
    <property type="match status" value="1"/>
</dbReference>
<comment type="similarity">
    <text evidence="1">Belongs to the glyoxalase I family.</text>
</comment>